<dbReference type="Gene3D" id="3.40.190.10">
    <property type="entry name" value="Periplasmic binding protein-like II"/>
    <property type="match status" value="2"/>
</dbReference>
<evidence type="ECO:0000259" key="3">
    <source>
        <dbReference type="SMART" id="SM00062"/>
    </source>
</evidence>
<feature type="chain" id="PRO_5017759863" evidence="2">
    <location>
        <begin position="34"/>
        <end position="262"/>
    </location>
</feature>
<organism evidence="4 5">
    <name type="scientific">Aestuariispira insulae</name>
    <dbReference type="NCBI Taxonomy" id="1461337"/>
    <lineage>
        <taxon>Bacteria</taxon>
        <taxon>Pseudomonadati</taxon>
        <taxon>Pseudomonadota</taxon>
        <taxon>Alphaproteobacteria</taxon>
        <taxon>Rhodospirillales</taxon>
        <taxon>Kiloniellaceae</taxon>
        <taxon>Aestuariispira</taxon>
    </lineage>
</organism>
<keyword evidence="1 2" id="KW-0732">Signal</keyword>
<proteinExistence type="predicted"/>
<gene>
    <name evidence="4" type="ORF">DFP90_10539</name>
</gene>
<dbReference type="EMBL" id="QRDW01000005">
    <property type="protein sequence ID" value="RED49668.1"/>
    <property type="molecule type" value="Genomic_DNA"/>
</dbReference>
<dbReference type="Proteomes" id="UP000256845">
    <property type="component" value="Unassembled WGS sequence"/>
</dbReference>
<evidence type="ECO:0000313" key="4">
    <source>
        <dbReference type="EMBL" id="RED49668.1"/>
    </source>
</evidence>
<evidence type="ECO:0000256" key="2">
    <source>
        <dbReference type="SAM" id="SignalP"/>
    </source>
</evidence>
<comment type="caution">
    <text evidence="4">The sequence shown here is derived from an EMBL/GenBank/DDBJ whole genome shotgun (WGS) entry which is preliminary data.</text>
</comment>
<dbReference type="PANTHER" id="PTHR35936:SF25">
    <property type="entry name" value="ABC TRANSPORTER SUBSTRATE-BINDING PROTEIN"/>
    <property type="match status" value="1"/>
</dbReference>
<reference evidence="4 5" key="1">
    <citation type="submission" date="2018-07" db="EMBL/GenBank/DDBJ databases">
        <title>Genomic Encyclopedia of Type Strains, Phase III (KMG-III): the genomes of soil and plant-associated and newly described type strains.</title>
        <authorList>
            <person name="Whitman W."/>
        </authorList>
    </citation>
    <scope>NUCLEOTIDE SEQUENCE [LARGE SCALE GENOMIC DNA]</scope>
    <source>
        <strain evidence="4 5">CECT 8488</strain>
    </source>
</reference>
<dbReference type="Pfam" id="PF00497">
    <property type="entry name" value="SBP_bac_3"/>
    <property type="match status" value="1"/>
</dbReference>
<protein>
    <submittedName>
        <fullName evidence="4">Amino acid ABC transporter substrate-binding protein (PAAT family)</fullName>
    </submittedName>
</protein>
<sequence length="262" mass="29692">MFCDLNFNIKNTLSKLFGLLIVLALLGASPVSARDFTIVASPQEPFKFRSDGEYMGIDVEVIQEVMKRLGVSYTIKLIKSDARIQEEAKKGKVDMLLLYSKKESRMAFLTYPEQSYVDISWNFFIRAEDEGKISYDTLDDLRAYTIGITKDVSYTTEFMEAGLKFETAPRNDLQIGKLLANRFDLVPLNTISTLYEQKNAGNLDKIAYLPKPLKTKPYYNVFVKASDFPGIAAMPAKYDQIIQELKSDGTIKAIFSKYLGDK</sequence>
<dbReference type="SMART" id="SM00062">
    <property type="entry name" value="PBPb"/>
    <property type="match status" value="1"/>
</dbReference>
<dbReference type="AlphaFoldDB" id="A0A3D9HJM2"/>
<feature type="signal peptide" evidence="2">
    <location>
        <begin position="1"/>
        <end position="33"/>
    </location>
</feature>
<evidence type="ECO:0000256" key="1">
    <source>
        <dbReference type="ARBA" id="ARBA00022729"/>
    </source>
</evidence>
<feature type="domain" description="Solute-binding protein family 3/N-terminal" evidence="3">
    <location>
        <begin position="35"/>
        <end position="262"/>
    </location>
</feature>
<dbReference type="SUPFAM" id="SSF53850">
    <property type="entry name" value="Periplasmic binding protein-like II"/>
    <property type="match status" value="1"/>
</dbReference>
<keyword evidence="5" id="KW-1185">Reference proteome</keyword>
<evidence type="ECO:0000313" key="5">
    <source>
        <dbReference type="Proteomes" id="UP000256845"/>
    </source>
</evidence>
<accession>A0A3D9HJM2</accession>
<dbReference type="OrthoDB" id="370676at2"/>
<dbReference type="InterPro" id="IPR001638">
    <property type="entry name" value="Solute-binding_3/MltF_N"/>
</dbReference>
<dbReference type="PANTHER" id="PTHR35936">
    <property type="entry name" value="MEMBRANE-BOUND LYTIC MUREIN TRANSGLYCOSYLASE F"/>
    <property type="match status" value="1"/>
</dbReference>
<name>A0A3D9HJM2_9PROT</name>